<feature type="transmembrane region" description="Helical" evidence="1">
    <location>
        <begin position="404"/>
        <end position="424"/>
    </location>
</feature>
<feature type="transmembrane region" description="Helical" evidence="1">
    <location>
        <begin position="315"/>
        <end position="335"/>
    </location>
</feature>
<dbReference type="SUPFAM" id="SSF48403">
    <property type="entry name" value="Ankyrin repeat"/>
    <property type="match status" value="1"/>
</dbReference>
<keyword evidence="1" id="KW-0472">Membrane</keyword>
<dbReference type="EMBL" id="JBHTHQ010000021">
    <property type="protein sequence ID" value="MFD0705272.1"/>
    <property type="molecule type" value="Genomic_DNA"/>
</dbReference>
<name>A0ABW2YAY3_9BIFI</name>
<comment type="caution">
    <text evidence="2">The sequence shown here is derived from an EMBL/GenBank/DDBJ whole genome shotgun (WGS) entry which is preliminary data.</text>
</comment>
<dbReference type="InterPro" id="IPR036770">
    <property type="entry name" value="Ankyrin_rpt-contain_sf"/>
</dbReference>
<feature type="transmembrane region" description="Helical" evidence="1">
    <location>
        <begin position="235"/>
        <end position="256"/>
    </location>
</feature>
<evidence type="ECO:0000256" key="1">
    <source>
        <dbReference type="SAM" id="Phobius"/>
    </source>
</evidence>
<organism evidence="2 3">
    <name type="scientific">Alloscardovia venturai</name>
    <dbReference type="NCBI Taxonomy" id="1769421"/>
    <lineage>
        <taxon>Bacteria</taxon>
        <taxon>Bacillati</taxon>
        <taxon>Actinomycetota</taxon>
        <taxon>Actinomycetes</taxon>
        <taxon>Bifidobacteriales</taxon>
        <taxon>Bifidobacteriaceae</taxon>
        <taxon>Alloscardovia</taxon>
    </lineage>
</organism>
<accession>A0ABW2YAY3</accession>
<sequence length="441" mass="48763">MLSDGEIHNLQEYIEKRPFGATDAQVKERIGKTNKTDPLTQNQWKKLLMVTVNSGQKDMFYYTARNIENLGDTTPYMLHTVYSRVREDMQDKRIDLLNILIPRAKDKQKALNETMMSAAWFGETKIVKYLVDCGADYVYKAENGKTLDICAQRVEKAFNDGAVKEYVEALHRAQKNSGDTLAASSKVCAYGLVTQSGLSNITDGSLLIDSFLNCVQLNDDPEHAMSARGVKKKASILLGIFVAGLVLSGVVLPPVFSQNTVPVLFAISFVPAIVAYVYIALKRGAELQIFTGALLLLVLCFGLSLGISAKAQPRLYLPMLAVMIVLGIVVVVLIGHNLRHKQWWLVAITIALTIAAYEVSGHMYHFYQPGWYWPGAVMIVIGFMLISDLDIIDRFVSAGNMDNSYEWAMVGSIFIEIAAGMVTLGQGLDDNANLELKNFVG</sequence>
<keyword evidence="1" id="KW-1133">Transmembrane helix</keyword>
<evidence type="ECO:0000313" key="2">
    <source>
        <dbReference type="EMBL" id="MFD0705272.1"/>
    </source>
</evidence>
<feature type="transmembrane region" description="Helical" evidence="1">
    <location>
        <begin position="342"/>
        <end position="359"/>
    </location>
</feature>
<dbReference type="RefSeq" id="WP_377938965.1">
    <property type="nucleotide sequence ID" value="NZ_JBHTHQ010000021.1"/>
</dbReference>
<keyword evidence="3" id="KW-1185">Reference proteome</keyword>
<feature type="transmembrane region" description="Helical" evidence="1">
    <location>
        <begin position="262"/>
        <end position="281"/>
    </location>
</feature>
<proteinExistence type="predicted"/>
<keyword evidence="1" id="KW-0812">Transmembrane</keyword>
<reference evidence="3" key="1">
    <citation type="journal article" date="2019" name="Int. J. Syst. Evol. Microbiol.">
        <title>The Global Catalogue of Microorganisms (GCM) 10K type strain sequencing project: providing services to taxonomists for standard genome sequencing and annotation.</title>
        <authorList>
            <consortium name="The Broad Institute Genomics Platform"/>
            <consortium name="The Broad Institute Genome Sequencing Center for Infectious Disease"/>
            <person name="Wu L."/>
            <person name="Ma J."/>
        </authorList>
    </citation>
    <scope>NUCLEOTIDE SEQUENCE [LARGE SCALE GENOMIC DNA]</scope>
    <source>
        <strain evidence="3">CCM 8604</strain>
    </source>
</reference>
<feature type="transmembrane region" description="Helical" evidence="1">
    <location>
        <begin position="288"/>
        <end position="309"/>
    </location>
</feature>
<evidence type="ECO:0000313" key="3">
    <source>
        <dbReference type="Proteomes" id="UP001597036"/>
    </source>
</evidence>
<dbReference type="Proteomes" id="UP001597036">
    <property type="component" value="Unassembled WGS sequence"/>
</dbReference>
<gene>
    <name evidence="2" type="ORF">ACFQY8_05890</name>
</gene>
<feature type="transmembrane region" description="Helical" evidence="1">
    <location>
        <begin position="371"/>
        <end position="392"/>
    </location>
</feature>
<protein>
    <submittedName>
        <fullName evidence="2">Uncharacterized protein</fullName>
    </submittedName>
</protein>